<dbReference type="InterPro" id="IPR000477">
    <property type="entry name" value="RT_dom"/>
</dbReference>
<comment type="caution">
    <text evidence="3">The sequence shown here is derived from an EMBL/GenBank/DDBJ whole genome shotgun (WGS) entry which is preliminary data.</text>
</comment>
<evidence type="ECO:0000256" key="1">
    <source>
        <dbReference type="SAM" id="MobiDB-lite"/>
    </source>
</evidence>
<organism evidence="3 4">
    <name type="scientific">Ranitomeya imitator</name>
    <name type="common">mimic poison frog</name>
    <dbReference type="NCBI Taxonomy" id="111125"/>
    <lineage>
        <taxon>Eukaryota</taxon>
        <taxon>Metazoa</taxon>
        <taxon>Chordata</taxon>
        <taxon>Craniata</taxon>
        <taxon>Vertebrata</taxon>
        <taxon>Euteleostomi</taxon>
        <taxon>Amphibia</taxon>
        <taxon>Batrachia</taxon>
        <taxon>Anura</taxon>
        <taxon>Neobatrachia</taxon>
        <taxon>Hyloidea</taxon>
        <taxon>Dendrobatidae</taxon>
        <taxon>Dendrobatinae</taxon>
        <taxon>Ranitomeya</taxon>
    </lineage>
</organism>
<dbReference type="PROSITE" id="PS50878">
    <property type="entry name" value="RT_POL"/>
    <property type="match status" value="1"/>
</dbReference>
<dbReference type="PANTHER" id="PTHR21301">
    <property type="entry name" value="REVERSE TRANSCRIPTASE"/>
    <property type="match status" value="1"/>
</dbReference>
<gene>
    <name evidence="3" type="ORF">RIMI_LOCUS15015185</name>
</gene>
<evidence type="ECO:0000313" key="3">
    <source>
        <dbReference type="EMBL" id="CAJ0955117.1"/>
    </source>
</evidence>
<dbReference type="Pfam" id="PF00078">
    <property type="entry name" value="RVT_1"/>
    <property type="match status" value="1"/>
</dbReference>
<evidence type="ECO:0000313" key="4">
    <source>
        <dbReference type="Proteomes" id="UP001176940"/>
    </source>
</evidence>
<feature type="domain" description="Reverse transcriptase" evidence="2">
    <location>
        <begin position="229"/>
        <end position="474"/>
    </location>
</feature>
<dbReference type="Pfam" id="PF26215">
    <property type="entry name" value="HTH_animal"/>
    <property type="match status" value="1"/>
</dbReference>
<sequence length="718" mass="81405">MQPPGTPHQLGDPPQVPGAISAELHLPRKRLFLGPSGRLPGGREGKDRERQMTLRSQLEKDLQSFYRNLRLKVHFEDNPHVTSNTLGTVPDRGIGPLITLDQLGLRNPSKFMPPKTNHAVETFITLLDRDIKETIRDQRLGFLPVRHNLTPLEKQALTSLKDNNHIVIKPADKGGATVVMNKNQYIAEIKRQLADTTTYKKIQSDPVYNIRRKIDTILTKHTQLQTIDAKTKVFLTNDHPVTPVLYILPKIHKNLLNPPGRPIVASTDSILNPVSIYLEKILTPYTHQTKSFILDTGDFLKKIRDINTIPANSILCTFDVNSLYTSITHDTGIKAVSLTLSEAGVDTRSQDLCLELLNLVLRENYFLFEDDFYVQICGTAMGSNVAPAYANLYMDRFERDFVYPDTLFQQHALLWYRYIDDIFCIWQGDHTSLTRFYNAINDIRTELKFSISYHMETITFLDTKVCKDIHGSLTTDIYSKPTDRNNLLLYNSCHPKSTRNSLPRSQFKRVSRIVSNHTIRQTRLQEMSKKFEDRAYPYTLLNTEMTKVLSETDPTSITSPKPPRLPFVHSHHPSMQRVHNLIHKQWPLLTKAYPGITVFKNPPLMCLRRPPNIKDRLVRADVGSPKLTTTRTLSGLSRRGTFPCLNCTCCSNIIKGSEVVHPRTGAGVHHTSGHISRQRSIYERIAVLALTSPPCRAQLRHGSVSTGFSLGSPSASTD</sequence>
<protein>
    <recommendedName>
        <fullName evidence="2">Reverse transcriptase domain-containing protein</fullName>
    </recommendedName>
</protein>
<name>A0ABN9M3R6_9NEOB</name>
<proteinExistence type="predicted"/>
<dbReference type="PANTHER" id="PTHR21301:SF12">
    <property type="match status" value="1"/>
</dbReference>
<feature type="region of interest" description="Disordered" evidence="1">
    <location>
        <begin position="1"/>
        <end position="20"/>
    </location>
</feature>
<dbReference type="Proteomes" id="UP001176940">
    <property type="component" value="Unassembled WGS sequence"/>
</dbReference>
<dbReference type="InterPro" id="IPR058912">
    <property type="entry name" value="HTH_animal"/>
</dbReference>
<accession>A0ABN9M3R6</accession>
<evidence type="ECO:0000259" key="2">
    <source>
        <dbReference type="PROSITE" id="PS50878"/>
    </source>
</evidence>
<dbReference type="EMBL" id="CAUEEQ010039708">
    <property type="protein sequence ID" value="CAJ0955117.1"/>
    <property type="molecule type" value="Genomic_DNA"/>
</dbReference>
<keyword evidence="4" id="KW-1185">Reference proteome</keyword>
<reference evidence="3" key="1">
    <citation type="submission" date="2023-07" db="EMBL/GenBank/DDBJ databases">
        <authorList>
            <person name="Stuckert A."/>
        </authorList>
    </citation>
    <scope>NUCLEOTIDE SEQUENCE</scope>
</reference>